<dbReference type="EMBL" id="CAAJGR010000081">
    <property type="protein sequence ID" value="VHO03288.1"/>
    <property type="molecule type" value="Genomic_DNA"/>
</dbReference>
<protein>
    <submittedName>
        <fullName evidence="1">Uncharacterized protein</fullName>
    </submittedName>
</protein>
<proteinExistence type="predicted"/>
<gene>
    <name evidence="1" type="ORF">BAL341_1328</name>
</gene>
<dbReference type="AlphaFoldDB" id="A0A486XLC7"/>
<accession>A0A486XLC7</accession>
<reference evidence="1" key="1">
    <citation type="submission" date="2019-04" db="EMBL/GenBank/DDBJ databases">
        <authorList>
            <person name="Brambilla D."/>
        </authorList>
    </citation>
    <scope>NUCLEOTIDE SEQUENCE</scope>
    <source>
        <strain evidence="1">BAL1</strain>
    </source>
</reference>
<organism evidence="1">
    <name type="scientific">Rheinheimera sp. BAL341</name>
    <dbReference type="NCBI Taxonomy" id="1708203"/>
    <lineage>
        <taxon>Bacteria</taxon>
        <taxon>Pseudomonadati</taxon>
        <taxon>Pseudomonadota</taxon>
        <taxon>Gammaproteobacteria</taxon>
        <taxon>Chromatiales</taxon>
        <taxon>Chromatiaceae</taxon>
        <taxon>Rheinheimera</taxon>
    </lineage>
</organism>
<evidence type="ECO:0000313" key="1">
    <source>
        <dbReference type="EMBL" id="VHO03288.1"/>
    </source>
</evidence>
<sequence length="56" mass="6296">MDVNLGYAAWLTETENKNSTLKLTFDDGSSVLFSLAEHTTRIDTTADIDQQEPYID</sequence>
<name>A0A486XLC7_9GAMM</name>